<dbReference type="InterPro" id="IPR052533">
    <property type="entry name" value="WalJ/YycJ-like"/>
</dbReference>
<dbReference type="PANTHER" id="PTHR47619">
    <property type="entry name" value="METALLO-HYDROLASE YYCJ-RELATED"/>
    <property type="match status" value="1"/>
</dbReference>
<dbReference type="Pfam" id="PF12706">
    <property type="entry name" value="Lactamase_B_2"/>
    <property type="match status" value="1"/>
</dbReference>
<dbReference type="Proteomes" id="UP000035218">
    <property type="component" value="Unassembled WGS sequence"/>
</dbReference>
<proteinExistence type="predicted"/>
<keyword evidence="10" id="KW-1185">Reference proteome</keyword>
<dbReference type="EMBL" id="BJOL01000007">
    <property type="protein sequence ID" value="GED57230.1"/>
    <property type="molecule type" value="Genomic_DNA"/>
</dbReference>
<comment type="function">
    <text evidence="2">Counteracts the endogenous Pycsar antiviral defense system. Phosphodiesterase that enables metal-dependent hydrolysis of host cyclic nucleotide Pycsar defense signals such as cCMP and cUMP.</text>
</comment>
<gene>
    <name evidence="7" type="ORF">AA984_13035</name>
    <name evidence="6" type="ORF">BFO01nite_13620</name>
    <name evidence="5" type="ORF">BP422_24955</name>
</gene>
<comment type="catalytic activity">
    <reaction evidence="1">
        <text>3',5'-cyclic CMP + H2O = CMP + H(+)</text>
        <dbReference type="Rhea" id="RHEA:72675"/>
        <dbReference type="ChEBI" id="CHEBI:15377"/>
        <dbReference type="ChEBI" id="CHEBI:15378"/>
        <dbReference type="ChEBI" id="CHEBI:58003"/>
        <dbReference type="ChEBI" id="CHEBI:60377"/>
    </reaction>
    <physiologicalReaction direction="left-to-right" evidence="1">
        <dbReference type="Rhea" id="RHEA:72676"/>
    </physiologicalReaction>
</comment>
<dbReference type="InterPro" id="IPR036866">
    <property type="entry name" value="RibonucZ/Hydroxyglut_hydro"/>
</dbReference>
<reference evidence="6 10" key="3">
    <citation type="submission" date="2019-06" db="EMBL/GenBank/DDBJ databases">
        <title>Whole genome shotgun sequence of Brevibacillus formosus NBRC 15716.</title>
        <authorList>
            <person name="Hosoyama A."/>
            <person name="Uohara A."/>
            <person name="Ohji S."/>
            <person name="Ichikawa N."/>
        </authorList>
    </citation>
    <scope>NUCLEOTIDE SEQUENCE [LARGE SCALE GENOMIC DNA]</scope>
    <source>
        <strain evidence="6 10">NBRC 15716</strain>
    </source>
</reference>
<dbReference type="AlphaFoldDB" id="A0A0H0SP58"/>
<keyword evidence="5" id="KW-0378">Hydrolase</keyword>
<accession>A0A0H0SP58</accession>
<dbReference type="KEGG" id="bfm:BP422_24955"/>
<protein>
    <submittedName>
        <fullName evidence="6">MBL fold hydrolase</fullName>
    </submittedName>
    <submittedName>
        <fullName evidence="5">MBL fold metallo-hydrolase</fullName>
    </submittedName>
    <submittedName>
        <fullName evidence="7">Metallohydrolase</fullName>
    </submittedName>
</protein>
<dbReference type="SMART" id="SM00849">
    <property type="entry name" value="Lactamase_B"/>
    <property type="match status" value="1"/>
</dbReference>
<evidence type="ECO:0000256" key="2">
    <source>
        <dbReference type="ARBA" id="ARBA00034301"/>
    </source>
</evidence>
<evidence type="ECO:0000256" key="1">
    <source>
        <dbReference type="ARBA" id="ARBA00034221"/>
    </source>
</evidence>
<evidence type="ECO:0000256" key="3">
    <source>
        <dbReference type="ARBA" id="ARBA00048505"/>
    </source>
</evidence>
<reference evidence="7 8" key="1">
    <citation type="submission" date="2015-05" db="EMBL/GenBank/DDBJ databases">
        <title>Genome sequencing project for genomic taxonomy and phylogenomics of Bacillus-like bacteria.</title>
        <authorList>
            <person name="Liu B."/>
            <person name="Wang J."/>
            <person name="Zhu Y."/>
            <person name="Liu G."/>
            <person name="Chen Q."/>
            <person name="Chen Z."/>
            <person name="Lan J."/>
            <person name="Che J."/>
            <person name="Ge C."/>
            <person name="Shi H."/>
            <person name="Pan Z."/>
            <person name="Liu X."/>
        </authorList>
    </citation>
    <scope>NUCLEOTIDE SEQUENCE [LARGE SCALE GENOMIC DNA]</scope>
    <source>
        <strain evidence="7 8">DSM 9885</strain>
    </source>
</reference>
<evidence type="ECO:0000313" key="9">
    <source>
        <dbReference type="Proteomes" id="UP000197781"/>
    </source>
</evidence>
<organism evidence="5 9">
    <name type="scientific">Brevibacillus formosus</name>
    <dbReference type="NCBI Taxonomy" id="54913"/>
    <lineage>
        <taxon>Bacteria</taxon>
        <taxon>Bacillati</taxon>
        <taxon>Bacillota</taxon>
        <taxon>Bacilli</taxon>
        <taxon>Bacillales</taxon>
        <taxon>Paenibacillaceae</taxon>
        <taxon>Brevibacillus</taxon>
    </lineage>
</organism>
<name>A0A0H0SP58_9BACL</name>
<dbReference type="PANTHER" id="PTHR47619:SF1">
    <property type="entry name" value="EXODEOXYRIBONUCLEASE WALJ"/>
    <property type="match status" value="1"/>
</dbReference>
<evidence type="ECO:0000259" key="4">
    <source>
        <dbReference type="SMART" id="SM00849"/>
    </source>
</evidence>
<dbReference type="GO" id="GO:0016787">
    <property type="term" value="F:hydrolase activity"/>
    <property type="evidence" value="ECO:0007669"/>
    <property type="project" value="UniProtKB-KW"/>
</dbReference>
<dbReference type="Gene3D" id="3.60.15.10">
    <property type="entry name" value="Ribonuclease Z/Hydroxyacylglutathione hydrolase-like"/>
    <property type="match status" value="1"/>
</dbReference>
<evidence type="ECO:0000313" key="5">
    <source>
        <dbReference type="EMBL" id="ASJ56524.1"/>
    </source>
</evidence>
<dbReference type="EMBL" id="LDCN01000003">
    <property type="protein sequence ID" value="KLH99412.1"/>
    <property type="molecule type" value="Genomic_DNA"/>
</dbReference>
<dbReference type="GeneID" id="87585992"/>
<dbReference type="Proteomes" id="UP000197781">
    <property type="component" value="Chromosome"/>
</dbReference>
<dbReference type="OrthoDB" id="9781189at2"/>
<dbReference type="InterPro" id="IPR001279">
    <property type="entry name" value="Metallo-B-lactamas"/>
</dbReference>
<dbReference type="RefSeq" id="WP_047070261.1">
    <property type="nucleotide sequence ID" value="NZ_BJOL01000007.1"/>
</dbReference>
<dbReference type="EMBL" id="CP018145">
    <property type="protein sequence ID" value="ASJ56524.1"/>
    <property type="molecule type" value="Genomic_DNA"/>
</dbReference>
<sequence length="262" mass="28977">MRFSVLASGSTGNAIYVATDRISVLIDVGITGKQAEAALETIGVNPAELSAILVTHEHVDHIKGVGVMARRYGLPIYANEKTWSELDGQIGTIKEDQRRFFSVGEKKELEDLGIESFGISHDAAEPMGFCFYHGKKKLSVATDLGYVSDRIKETIRGADAYVFESNHDVELLRMSQYPWSIKRRILSDVGHLSNEAAGDALLDCLTGGAERVYLAHLSKENNMIDLARLTVKNILEERGLSVGDDVHLRDTYPDRPTKLEEL</sequence>
<comment type="catalytic activity">
    <reaction evidence="3">
        <text>3',5'-cyclic UMP + H2O = UMP + H(+)</text>
        <dbReference type="Rhea" id="RHEA:70575"/>
        <dbReference type="ChEBI" id="CHEBI:15377"/>
        <dbReference type="ChEBI" id="CHEBI:15378"/>
        <dbReference type="ChEBI" id="CHEBI:57865"/>
        <dbReference type="ChEBI" id="CHEBI:184387"/>
    </reaction>
    <physiologicalReaction direction="left-to-right" evidence="3">
        <dbReference type="Rhea" id="RHEA:70576"/>
    </physiologicalReaction>
</comment>
<evidence type="ECO:0000313" key="10">
    <source>
        <dbReference type="Proteomes" id="UP000319498"/>
    </source>
</evidence>
<evidence type="ECO:0000313" key="7">
    <source>
        <dbReference type="EMBL" id="KLH99412.1"/>
    </source>
</evidence>
<reference evidence="5 9" key="2">
    <citation type="submission" date="2016-11" db="EMBL/GenBank/DDBJ databases">
        <authorList>
            <person name="Jaros S."/>
            <person name="Januszkiewicz K."/>
            <person name="Wedrychowicz H."/>
        </authorList>
    </citation>
    <scope>NUCLEOTIDE SEQUENCE [LARGE SCALE GENOMIC DNA]</scope>
    <source>
        <strain evidence="5 9">NF2</strain>
    </source>
</reference>
<dbReference type="SUPFAM" id="SSF56281">
    <property type="entry name" value="Metallo-hydrolase/oxidoreductase"/>
    <property type="match status" value="1"/>
</dbReference>
<evidence type="ECO:0000313" key="8">
    <source>
        <dbReference type="Proteomes" id="UP000035218"/>
    </source>
</evidence>
<evidence type="ECO:0000313" key="6">
    <source>
        <dbReference type="EMBL" id="GED57230.1"/>
    </source>
</evidence>
<feature type="domain" description="Metallo-beta-lactamase" evidence="4">
    <location>
        <begin position="11"/>
        <end position="216"/>
    </location>
</feature>
<dbReference type="Proteomes" id="UP000319498">
    <property type="component" value="Unassembled WGS sequence"/>
</dbReference>